<evidence type="ECO:0000313" key="2">
    <source>
        <dbReference type="EMBL" id="KAF2491232.1"/>
    </source>
</evidence>
<dbReference type="Proteomes" id="UP000799750">
    <property type="component" value="Unassembled WGS sequence"/>
</dbReference>
<accession>A0A6A6QG33</accession>
<dbReference type="OrthoDB" id="10412866at2759"/>
<evidence type="ECO:0000313" key="3">
    <source>
        <dbReference type="Proteomes" id="UP000799750"/>
    </source>
</evidence>
<feature type="region of interest" description="Disordered" evidence="1">
    <location>
        <begin position="176"/>
        <end position="205"/>
    </location>
</feature>
<protein>
    <submittedName>
        <fullName evidence="2">Uncharacterized protein</fullName>
    </submittedName>
</protein>
<keyword evidence="3" id="KW-1185">Reference proteome</keyword>
<proteinExistence type="predicted"/>
<sequence length="205" mass="22835">MVYQNLLELFRYHPKDIIPDRDIPVVGTVSISSGAQTVMYEFRPGDSLVGPALVIRAHAGPAWSEKEVEILFPHDADARIMPGNVPIDSDIYAIVRDPESDSGTDDQNAAWSIEESPEGRRYMIPMAAPALVIQMDGVTIKLRAPWMIIPLRVSVPLERQESLRRAMTLLFQRDNGAMQPGNIDEPQNTNNPALVQRPRPTGTVR</sequence>
<gene>
    <name evidence="2" type="ORF">BU16DRAFT_566144</name>
</gene>
<reference evidence="2" key="1">
    <citation type="journal article" date="2020" name="Stud. Mycol.">
        <title>101 Dothideomycetes genomes: a test case for predicting lifestyles and emergence of pathogens.</title>
        <authorList>
            <person name="Haridas S."/>
            <person name="Albert R."/>
            <person name="Binder M."/>
            <person name="Bloem J."/>
            <person name="Labutti K."/>
            <person name="Salamov A."/>
            <person name="Andreopoulos B."/>
            <person name="Baker S."/>
            <person name="Barry K."/>
            <person name="Bills G."/>
            <person name="Bluhm B."/>
            <person name="Cannon C."/>
            <person name="Castanera R."/>
            <person name="Culley D."/>
            <person name="Daum C."/>
            <person name="Ezra D."/>
            <person name="Gonzalez J."/>
            <person name="Henrissat B."/>
            <person name="Kuo A."/>
            <person name="Liang C."/>
            <person name="Lipzen A."/>
            <person name="Lutzoni F."/>
            <person name="Magnuson J."/>
            <person name="Mondo S."/>
            <person name="Nolan M."/>
            <person name="Ohm R."/>
            <person name="Pangilinan J."/>
            <person name="Park H.-J."/>
            <person name="Ramirez L."/>
            <person name="Alfaro M."/>
            <person name="Sun H."/>
            <person name="Tritt A."/>
            <person name="Yoshinaga Y."/>
            <person name="Zwiers L.-H."/>
            <person name="Turgeon B."/>
            <person name="Goodwin S."/>
            <person name="Spatafora J."/>
            <person name="Crous P."/>
            <person name="Grigoriev I."/>
        </authorList>
    </citation>
    <scope>NUCLEOTIDE SEQUENCE</scope>
    <source>
        <strain evidence="2">CBS 269.34</strain>
    </source>
</reference>
<organism evidence="2 3">
    <name type="scientific">Lophium mytilinum</name>
    <dbReference type="NCBI Taxonomy" id="390894"/>
    <lineage>
        <taxon>Eukaryota</taxon>
        <taxon>Fungi</taxon>
        <taxon>Dikarya</taxon>
        <taxon>Ascomycota</taxon>
        <taxon>Pezizomycotina</taxon>
        <taxon>Dothideomycetes</taxon>
        <taxon>Pleosporomycetidae</taxon>
        <taxon>Mytilinidiales</taxon>
        <taxon>Mytilinidiaceae</taxon>
        <taxon>Lophium</taxon>
    </lineage>
</organism>
<evidence type="ECO:0000256" key="1">
    <source>
        <dbReference type="SAM" id="MobiDB-lite"/>
    </source>
</evidence>
<dbReference type="AlphaFoldDB" id="A0A6A6QG33"/>
<name>A0A6A6QG33_9PEZI</name>
<dbReference type="EMBL" id="MU004196">
    <property type="protein sequence ID" value="KAF2491232.1"/>
    <property type="molecule type" value="Genomic_DNA"/>
</dbReference>